<name>A0A317SXE2_9PEZI</name>
<proteinExistence type="predicted"/>
<evidence type="ECO:0000256" key="1">
    <source>
        <dbReference type="SAM" id="MobiDB-lite"/>
    </source>
</evidence>
<sequence>MNDQKSSILSERKGYRSISTKSTEPGRTQAVGGRASVPRFHRSEFLMVKKTVEGVLCWFKSLVVLKHVKHELYFVVELVNHLLSLLQLDKKYGVDLQVLKYTIGKLSAGLVMVKAKAMENVEIAMKEERDIQRQARRNEERMATVREAMERTARWVTEVAASKA</sequence>
<feature type="compositionally biased region" description="Polar residues" evidence="1">
    <location>
        <begin position="17"/>
        <end position="26"/>
    </location>
</feature>
<dbReference type="EMBL" id="PYWC01000015">
    <property type="protein sequence ID" value="PWW78530.1"/>
    <property type="molecule type" value="Genomic_DNA"/>
</dbReference>
<reference evidence="2 3" key="1">
    <citation type="submission" date="2018-03" db="EMBL/GenBank/DDBJ databases">
        <title>Genomes of Pezizomycetes fungi and the evolution of truffles.</title>
        <authorList>
            <person name="Murat C."/>
            <person name="Payen T."/>
            <person name="Noel B."/>
            <person name="Kuo A."/>
            <person name="Martin F.M."/>
        </authorList>
    </citation>
    <scope>NUCLEOTIDE SEQUENCE [LARGE SCALE GENOMIC DNA]</scope>
    <source>
        <strain evidence="2">091103-1</strain>
    </source>
</reference>
<feature type="region of interest" description="Disordered" evidence="1">
    <location>
        <begin position="1"/>
        <end position="33"/>
    </location>
</feature>
<organism evidence="2 3">
    <name type="scientific">Tuber magnatum</name>
    <name type="common">white Piedmont truffle</name>
    <dbReference type="NCBI Taxonomy" id="42249"/>
    <lineage>
        <taxon>Eukaryota</taxon>
        <taxon>Fungi</taxon>
        <taxon>Dikarya</taxon>
        <taxon>Ascomycota</taxon>
        <taxon>Pezizomycotina</taxon>
        <taxon>Pezizomycetes</taxon>
        <taxon>Pezizales</taxon>
        <taxon>Tuberaceae</taxon>
        <taxon>Tuber</taxon>
    </lineage>
</organism>
<evidence type="ECO:0000313" key="2">
    <source>
        <dbReference type="EMBL" id="PWW78530.1"/>
    </source>
</evidence>
<comment type="caution">
    <text evidence="2">The sequence shown here is derived from an EMBL/GenBank/DDBJ whole genome shotgun (WGS) entry which is preliminary data.</text>
</comment>
<accession>A0A317SXE2</accession>
<protein>
    <submittedName>
        <fullName evidence="2">Uncharacterized protein</fullName>
    </submittedName>
</protein>
<evidence type="ECO:0000313" key="3">
    <source>
        <dbReference type="Proteomes" id="UP000246991"/>
    </source>
</evidence>
<keyword evidence="3" id="KW-1185">Reference proteome</keyword>
<dbReference type="AlphaFoldDB" id="A0A317SXE2"/>
<gene>
    <name evidence="2" type="ORF">C7212DRAFT_343231</name>
</gene>
<dbReference type="Proteomes" id="UP000246991">
    <property type="component" value="Unassembled WGS sequence"/>
</dbReference>